<feature type="compositionally biased region" description="Basic and acidic residues" evidence="1">
    <location>
        <begin position="69"/>
        <end position="79"/>
    </location>
</feature>
<organism evidence="2 3">
    <name type="scientific">Ensete ventricosum</name>
    <name type="common">Abyssinian banana</name>
    <name type="synonym">Musa ensete</name>
    <dbReference type="NCBI Taxonomy" id="4639"/>
    <lineage>
        <taxon>Eukaryota</taxon>
        <taxon>Viridiplantae</taxon>
        <taxon>Streptophyta</taxon>
        <taxon>Embryophyta</taxon>
        <taxon>Tracheophyta</taxon>
        <taxon>Spermatophyta</taxon>
        <taxon>Magnoliopsida</taxon>
        <taxon>Liliopsida</taxon>
        <taxon>Zingiberales</taxon>
        <taxon>Musaceae</taxon>
        <taxon>Ensete</taxon>
    </lineage>
</organism>
<evidence type="ECO:0000313" key="2">
    <source>
        <dbReference type="EMBL" id="RRT79728.1"/>
    </source>
</evidence>
<accession>A0A427ATZ2</accession>
<feature type="region of interest" description="Disordered" evidence="1">
    <location>
        <begin position="1"/>
        <end position="91"/>
    </location>
</feature>
<protein>
    <submittedName>
        <fullName evidence="2">Uncharacterized protein</fullName>
    </submittedName>
</protein>
<proteinExistence type="predicted"/>
<dbReference type="EMBL" id="AMZH03001327">
    <property type="protein sequence ID" value="RRT79728.1"/>
    <property type="molecule type" value="Genomic_DNA"/>
</dbReference>
<feature type="non-terminal residue" evidence="2">
    <location>
        <position position="91"/>
    </location>
</feature>
<feature type="compositionally biased region" description="Low complexity" evidence="1">
    <location>
        <begin position="43"/>
        <end position="58"/>
    </location>
</feature>
<evidence type="ECO:0000313" key="3">
    <source>
        <dbReference type="Proteomes" id="UP000287651"/>
    </source>
</evidence>
<gene>
    <name evidence="2" type="ORF">B296_00021063</name>
</gene>
<sequence length="91" mass="9245">MAMASPLVGVASCSKGPHAKGRPTAARPLAKGQPAMARASPQGAATARSHAAGAAANGLQTVARSQPGRGDRLWVRRPQEGSLRVEAPPTR</sequence>
<dbReference type="Proteomes" id="UP000287651">
    <property type="component" value="Unassembled WGS sequence"/>
</dbReference>
<dbReference type="AlphaFoldDB" id="A0A427ATZ2"/>
<evidence type="ECO:0000256" key="1">
    <source>
        <dbReference type="SAM" id="MobiDB-lite"/>
    </source>
</evidence>
<name>A0A427ATZ2_ENSVE</name>
<reference evidence="2 3" key="1">
    <citation type="journal article" date="2014" name="Agronomy (Basel)">
        <title>A Draft Genome Sequence for Ensete ventricosum, the Drought-Tolerant Tree Against Hunger.</title>
        <authorList>
            <person name="Harrison J."/>
            <person name="Moore K.A."/>
            <person name="Paszkiewicz K."/>
            <person name="Jones T."/>
            <person name="Grant M."/>
            <person name="Ambacheew D."/>
            <person name="Muzemil S."/>
            <person name="Studholme D.J."/>
        </authorList>
    </citation>
    <scope>NUCLEOTIDE SEQUENCE [LARGE SCALE GENOMIC DNA]</scope>
</reference>
<comment type="caution">
    <text evidence="2">The sequence shown here is derived from an EMBL/GenBank/DDBJ whole genome shotgun (WGS) entry which is preliminary data.</text>
</comment>